<dbReference type="PANTHER" id="PTHR10933:SF9">
    <property type="entry name" value="IMMUNOGLOBULIN-BINDING PROTEIN 1"/>
    <property type="match status" value="1"/>
</dbReference>
<sequence>MMAQRQQQAQNRPEMPSSRPGPEANSRPPHLKPFIITRTDKQKAVFGLGYPSIPTMTVDEWYNQRFGGENAPSSQAAMKPGCSEGQSSNTDEKEHEEEEDDEEKRARLMRWDEYKDDHRRGWGNTHNKG</sequence>
<protein>
    <recommendedName>
        <fullName evidence="4">Immunoglobulin-binding protein 1</fullName>
    </recommendedName>
</protein>
<feature type="compositionally biased region" description="Low complexity" evidence="1">
    <location>
        <begin position="1"/>
        <end position="12"/>
    </location>
</feature>
<proteinExistence type="predicted"/>
<feature type="compositionally biased region" description="Basic and acidic residues" evidence="1">
    <location>
        <begin position="103"/>
        <end position="120"/>
    </location>
</feature>
<evidence type="ECO:0000313" key="2">
    <source>
        <dbReference type="EMBL" id="KHJ81892.1"/>
    </source>
</evidence>
<feature type="region of interest" description="Disordered" evidence="1">
    <location>
        <begin position="1"/>
        <end position="38"/>
    </location>
</feature>
<evidence type="ECO:0008006" key="4">
    <source>
        <dbReference type="Google" id="ProtNLM"/>
    </source>
</evidence>
<organism evidence="2 3">
    <name type="scientific">Oesophagostomum dentatum</name>
    <name type="common">Nodular worm</name>
    <dbReference type="NCBI Taxonomy" id="61180"/>
    <lineage>
        <taxon>Eukaryota</taxon>
        <taxon>Metazoa</taxon>
        <taxon>Ecdysozoa</taxon>
        <taxon>Nematoda</taxon>
        <taxon>Chromadorea</taxon>
        <taxon>Rhabditida</taxon>
        <taxon>Rhabditina</taxon>
        <taxon>Rhabditomorpha</taxon>
        <taxon>Strongyloidea</taxon>
        <taxon>Strongylidae</taxon>
        <taxon>Oesophagostomum</taxon>
    </lineage>
</organism>
<dbReference type="OrthoDB" id="10261753at2759"/>
<feature type="region of interest" description="Disordered" evidence="1">
    <location>
        <begin position="64"/>
        <end position="129"/>
    </location>
</feature>
<reference evidence="2 3" key="1">
    <citation type="submission" date="2014-03" db="EMBL/GenBank/DDBJ databases">
        <title>Draft genome of the hookworm Oesophagostomum dentatum.</title>
        <authorList>
            <person name="Mitreva M."/>
        </authorList>
    </citation>
    <scope>NUCLEOTIDE SEQUENCE [LARGE SCALE GENOMIC DNA]</scope>
    <source>
        <strain evidence="2 3">OD-Hann</strain>
    </source>
</reference>
<evidence type="ECO:0000313" key="3">
    <source>
        <dbReference type="Proteomes" id="UP000053660"/>
    </source>
</evidence>
<dbReference type="GO" id="GO:0035303">
    <property type="term" value="P:regulation of dephosphorylation"/>
    <property type="evidence" value="ECO:0007669"/>
    <property type="project" value="TreeGrafter"/>
</dbReference>
<dbReference type="AlphaFoldDB" id="A0A0B1SEB4"/>
<dbReference type="EMBL" id="KN584350">
    <property type="protein sequence ID" value="KHJ81892.1"/>
    <property type="molecule type" value="Genomic_DNA"/>
</dbReference>
<dbReference type="GO" id="GO:0051721">
    <property type="term" value="F:protein phosphatase 2A binding"/>
    <property type="evidence" value="ECO:0007669"/>
    <property type="project" value="TreeGrafter"/>
</dbReference>
<accession>A0A0B1SEB4</accession>
<keyword evidence="3" id="KW-1185">Reference proteome</keyword>
<dbReference type="InterPro" id="IPR007304">
    <property type="entry name" value="TAP46-like"/>
</dbReference>
<name>A0A0B1SEB4_OESDE</name>
<evidence type="ECO:0000256" key="1">
    <source>
        <dbReference type="SAM" id="MobiDB-lite"/>
    </source>
</evidence>
<dbReference type="GO" id="GO:0005829">
    <property type="term" value="C:cytosol"/>
    <property type="evidence" value="ECO:0007669"/>
    <property type="project" value="TreeGrafter"/>
</dbReference>
<dbReference type="GO" id="GO:0009966">
    <property type="term" value="P:regulation of signal transduction"/>
    <property type="evidence" value="ECO:0007669"/>
    <property type="project" value="InterPro"/>
</dbReference>
<dbReference type="Pfam" id="PF04177">
    <property type="entry name" value="TAP42"/>
    <property type="match status" value="1"/>
</dbReference>
<gene>
    <name evidence="2" type="ORF">OESDEN_18419</name>
</gene>
<dbReference type="PANTHER" id="PTHR10933">
    <property type="entry name" value="IMMUNOGLOBULIN-BINDING PROTEIN 1"/>
    <property type="match status" value="1"/>
</dbReference>
<dbReference type="Proteomes" id="UP000053660">
    <property type="component" value="Unassembled WGS sequence"/>
</dbReference>